<reference evidence="2 3" key="1">
    <citation type="submission" date="2019-03" db="EMBL/GenBank/DDBJ databases">
        <title>Genomic Encyclopedia of Type Strains, Phase III (KMG-III): the genomes of soil and plant-associated and newly described type strains.</title>
        <authorList>
            <person name="Whitman W."/>
        </authorList>
    </citation>
    <scope>NUCLEOTIDE SEQUENCE [LARGE SCALE GENOMIC DNA]</scope>
    <source>
        <strain evidence="2 3">LMG 29544</strain>
    </source>
</reference>
<sequence length="139" mass="15184">MLALEVVSSPVADVDRALAFYKEKVGFSLDVDYHPALAFRVVQVMPPGSSCSVQVVAADSPARARNLYLVTTDLEAERTALIDRGVADGACRNKHPADTWAGGWSAGVDPERRDHASFGDFEDLDGNIWTLHERGYRAH</sequence>
<feature type="domain" description="Glyoxalase/fosfomycin resistance/dioxygenase" evidence="1">
    <location>
        <begin position="8"/>
        <end position="129"/>
    </location>
</feature>
<evidence type="ECO:0000313" key="2">
    <source>
        <dbReference type="EMBL" id="TDY43919.1"/>
    </source>
</evidence>
<proteinExistence type="predicted"/>
<keyword evidence="3" id="KW-1185">Reference proteome</keyword>
<dbReference type="EMBL" id="SORE01000017">
    <property type="protein sequence ID" value="TDY43919.1"/>
    <property type="molecule type" value="Genomic_DNA"/>
</dbReference>
<dbReference type="InterPro" id="IPR004360">
    <property type="entry name" value="Glyas_Fos-R_dOase_dom"/>
</dbReference>
<accession>A0A4R8LLU9</accession>
<protein>
    <recommendedName>
        <fullName evidence="1">Glyoxalase/fosfomycin resistance/dioxygenase domain-containing protein</fullName>
    </recommendedName>
</protein>
<evidence type="ECO:0000259" key="1">
    <source>
        <dbReference type="Pfam" id="PF00903"/>
    </source>
</evidence>
<dbReference type="InterPro" id="IPR029068">
    <property type="entry name" value="Glyas_Bleomycin-R_OHBP_Dase"/>
</dbReference>
<gene>
    <name evidence="2" type="ORF">BX592_117121</name>
</gene>
<dbReference type="AlphaFoldDB" id="A0A4R8LLU9"/>
<dbReference type="Gene3D" id="3.10.180.10">
    <property type="entry name" value="2,3-Dihydroxybiphenyl 1,2-Dioxygenase, domain 1"/>
    <property type="match status" value="1"/>
</dbReference>
<dbReference type="Pfam" id="PF00903">
    <property type="entry name" value="Glyoxalase"/>
    <property type="match status" value="1"/>
</dbReference>
<name>A0A4R8LLU9_9BURK</name>
<organism evidence="2 3">
    <name type="scientific">Paraburkholderia rhizosphaerae</name>
    <dbReference type="NCBI Taxonomy" id="480658"/>
    <lineage>
        <taxon>Bacteria</taxon>
        <taxon>Pseudomonadati</taxon>
        <taxon>Pseudomonadota</taxon>
        <taxon>Betaproteobacteria</taxon>
        <taxon>Burkholderiales</taxon>
        <taxon>Burkholderiaceae</taxon>
        <taxon>Paraburkholderia</taxon>
    </lineage>
</organism>
<dbReference type="SUPFAM" id="SSF54593">
    <property type="entry name" value="Glyoxalase/Bleomycin resistance protein/Dihydroxybiphenyl dioxygenase"/>
    <property type="match status" value="1"/>
</dbReference>
<dbReference type="OrthoDB" id="9794917at2"/>
<evidence type="ECO:0000313" key="3">
    <source>
        <dbReference type="Proteomes" id="UP000295509"/>
    </source>
</evidence>
<dbReference type="Proteomes" id="UP000295509">
    <property type="component" value="Unassembled WGS sequence"/>
</dbReference>
<dbReference type="RefSeq" id="WP_134194386.1">
    <property type="nucleotide sequence ID" value="NZ_JBHLUW010000016.1"/>
</dbReference>
<comment type="caution">
    <text evidence="2">The sequence shown here is derived from an EMBL/GenBank/DDBJ whole genome shotgun (WGS) entry which is preliminary data.</text>
</comment>